<evidence type="ECO:0000256" key="2">
    <source>
        <dbReference type="SAM" id="MobiDB-lite"/>
    </source>
</evidence>
<feature type="coiled-coil region" evidence="1">
    <location>
        <begin position="10"/>
        <end position="41"/>
    </location>
</feature>
<keyword evidence="4" id="KW-1185">Reference proteome</keyword>
<evidence type="ECO:0000313" key="3">
    <source>
        <dbReference type="EMBL" id="PHU38634.1"/>
    </source>
</evidence>
<organism evidence="3 4">
    <name type="scientific">Agathobacter ruminis</name>
    <dbReference type="NCBI Taxonomy" id="1712665"/>
    <lineage>
        <taxon>Bacteria</taxon>
        <taxon>Bacillati</taxon>
        <taxon>Bacillota</taxon>
        <taxon>Clostridia</taxon>
        <taxon>Lachnospirales</taxon>
        <taxon>Lachnospiraceae</taxon>
        <taxon>Agathobacter</taxon>
    </lineage>
</organism>
<dbReference type="AlphaFoldDB" id="A0A2G3E5V9"/>
<proteinExistence type="predicted"/>
<name>A0A2G3E5V9_9FIRM</name>
<dbReference type="Proteomes" id="UP000224563">
    <property type="component" value="Unassembled WGS sequence"/>
</dbReference>
<evidence type="ECO:0000256" key="1">
    <source>
        <dbReference type="SAM" id="Coils"/>
    </source>
</evidence>
<feature type="region of interest" description="Disordered" evidence="2">
    <location>
        <begin position="86"/>
        <end position="127"/>
    </location>
</feature>
<keyword evidence="1" id="KW-0175">Coiled coil</keyword>
<evidence type="ECO:0008006" key="5">
    <source>
        <dbReference type="Google" id="ProtNLM"/>
    </source>
</evidence>
<evidence type="ECO:0000313" key="4">
    <source>
        <dbReference type="Proteomes" id="UP000224563"/>
    </source>
</evidence>
<gene>
    <name evidence="3" type="ORF">CSX02_01410</name>
</gene>
<reference evidence="3 4" key="2">
    <citation type="submission" date="2017-10" db="EMBL/GenBank/DDBJ databases">
        <authorList>
            <person name="Banno H."/>
            <person name="Chua N.-H."/>
        </authorList>
    </citation>
    <scope>NUCLEOTIDE SEQUENCE [LARGE SCALE GENOMIC DNA]</scope>
    <source>
        <strain evidence="3 4">JK623</strain>
    </source>
</reference>
<accession>A0A2G3E5V9</accession>
<sequence>MEQQQISAKKLKAMEKVKRANAELAKVVREEKEQLRKTQDRHKYMMGGCVGKYFPEAYDFSEQEMNRIIACAFSLKDVKNMINTVLKERPDPTVSNDEEEAENDDSDSDETEENDSEESDDDEGGEA</sequence>
<comment type="caution">
    <text evidence="3">The sequence shown here is derived from an EMBL/GenBank/DDBJ whole genome shotgun (WGS) entry which is preliminary data.</text>
</comment>
<reference evidence="3 4" key="1">
    <citation type="submission" date="2017-10" db="EMBL/GenBank/DDBJ databases">
        <title>Resolving the taxonomy of Roseburia spp., Eubacterium rectale and Agathobacter spp. through phylogenomic analysis.</title>
        <authorList>
            <person name="Sheridan P.O."/>
            <person name="Walker A.W."/>
            <person name="Duncan S.H."/>
            <person name="Scott K.P."/>
            <person name="Toole P.W.O."/>
            <person name="Luis P."/>
            <person name="Flint H.J."/>
        </authorList>
    </citation>
    <scope>NUCLEOTIDE SEQUENCE [LARGE SCALE GENOMIC DNA]</scope>
    <source>
        <strain evidence="3 4">JK623</strain>
    </source>
</reference>
<protein>
    <recommendedName>
        <fullName evidence="5">DUF3847 domain-containing protein</fullName>
    </recommendedName>
</protein>
<dbReference type="EMBL" id="PDYG01000004">
    <property type="protein sequence ID" value="PHU38634.1"/>
    <property type="molecule type" value="Genomic_DNA"/>
</dbReference>
<feature type="compositionally biased region" description="Acidic residues" evidence="2">
    <location>
        <begin position="96"/>
        <end position="127"/>
    </location>
</feature>
<dbReference type="RefSeq" id="WP_099385358.1">
    <property type="nucleotide sequence ID" value="NZ_JANSWH010000068.1"/>
</dbReference>